<dbReference type="Pfam" id="PF02452">
    <property type="entry name" value="PemK_toxin"/>
    <property type="match status" value="1"/>
</dbReference>
<proteinExistence type="inferred from homology"/>
<dbReference type="EMBL" id="WVIC01000003">
    <property type="protein sequence ID" value="NCJ05357.1"/>
    <property type="molecule type" value="Genomic_DNA"/>
</dbReference>
<dbReference type="SUPFAM" id="SSF50118">
    <property type="entry name" value="Cell growth inhibitor/plasmid maintenance toxic component"/>
    <property type="match status" value="1"/>
</dbReference>
<accession>A0A8K1ZWV2</accession>
<comment type="similarity">
    <text evidence="1">Belongs to the PemK/MazF family.</text>
</comment>
<keyword evidence="4" id="KW-1185">Reference proteome</keyword>
<reference evidence="3" key="1">
    <citation type="submission" date="2019-12" db="EMBL/GenBank/DDBJ databases">
        <title>High-Quality draft genome sequences of three cyanobacteria isolated from the limestone walls of the Old Cathedral of Coimbra.</title>
        <authorList>
            <person name="Tiago I."/>
            <person name="Soares F."/>
            <person name="Portugal A."/>
        </authorList>
    </citation>
    <scope>NUCLEOTIDE SEQUENCE [LARGE SCALE GENOMIC DNA]</scope>
    <source>
        <strain evidence="3">C</strain>
    </source>
</reference>
<evidence type="ECO:0000256" key="2">
    <source>
        <dbReference type="ARBA" id="ARBA00022649"/>
    </source>
</evidence>
<gene>
    <name evidence="3" type="ORF">GS597_02270</name>
</gene>
<dbReference type="InterPro" id="IPR011067">
    <property type="entry name" value="Plasmid_toxin/cell-grow_inhib"/>
</dbReference>
<keyword evidence="2" id="KW-1277">Toxin-antitoxin system</keyword>
<dbReference type="AlphaFoldDB" id="A0A8K1ZWV2"/>
<dbReference type="InterPro" id="IPR003477">
    <property type="entry name" value="PemK-like"/>
</dbReference>
<dbReference type="RefSeq" id="WP_161823831.1">
    <property type="nucleotide sequence ID" value="NZ_WVIC01000003.1"/>
</dbReference>
<organism evidence="3 4">
    <name type="scientific">Petrachloros mirabilis ULC683</name>
    <dbReference type="NCBI Taxonomy" id="2781853"/>
    <lineage>
        <taxon>Bacteria</taxon>
        <taxon>Bacillati</taxon>
        <taxon>Cyanobacteriota</taxon>
        <taxon>Cyanophyceae</taxon>
        <taxon>Synechococcales</taxon>
        <taxon>Petrachlorosaceae</taxon>
        <taxon>Petrachloros</taxon>
        <taxon>Petrachloros mirabilis</taxon>
    </lineage>
</organism>
<dbReference type="Gene3D" id="2.30.30.110">
    <property type="match status" value="1"/>
</dbReference>
<evidence type="ECO:0000313" key="4">
    <source>
        <dbReference type="Proteomes" id="UP000607397"/>
    </source>
</evidence>
<sequence>MTTYDFADVLLVPFPFTDQSTTKKRPTVVISSGSYNTMRPDLILIAVTSQITSPLLFGELEITNWQNAGLLKVSVIKPVLTTIAKELIIRKLGRLQVSDRERLERLLKSILCQ</sequence>
<protein>
    <submittedName>
        <fullName evidence="3">Type II toxin-antitoxin system PemK/MazF family toxin</fullName>
    </submittedName>
</protein>
<name>A0A8K1ZWV2_9CYAN</name>
<evidence type="ECO:0000313" key="3">
    <source>
        <dbReference type="EMBL" id="NCJ05357.1"/>
    </source>
</evidence>
<evidence type="ECO:0000256" key="1">
    <source>
        <dbReference type="ARBA" id="ARBA00007521"/>
    </source>
</evidence>
<dbReference type="GO" id="GO:0003677">
    <property type="term" value="F:DNA binding"/>
    <property type="evidence" value="ECO:0007669"/>
    <property type="project" value="InterPro"/>
</dbReference>
<comment type="caution">
    <text evidence="3">The sequence shown here is derived from an EMBL/GenBank/DDBJ whole genome shotgun (WGS) entry which is preliminary data.</text>
</comment>
<dbReference type="Proteomes" id="UP000607397">
    <property type="component" value="Unassembled WGS sequence"/>
</dbReference>